<dbReference type="InterPro" id="IPR038765">
    <property type="entry name" value="Papain-like_cys_pep_sf"/>
</dbReference>
<dbReference type="PANTHER" id="PTHR12606:SF1">
    <property type="entry name" value="UBIQUITIN-LIKE-SPECIFIC PROTEASE 1A"/>
    <property type="match status" value="1"/>
</dbReference>
<dbReference type="PANTHER" id="PTHR12606">
    <property type="entry name" value="SENTRIN/SUMO-SPECIFIC PROTEASE"/>
    <property type="match status" value="1"/>
</dbReference>
<reference evidence="7 8" key="1">
    <citation type="submission" date="2017-03" db="EMBL/GenBank/DDBJ databases">
        <title>WGS assembly of Porphyra umbilicalis.</title>
        <authorList>
            <person name="Brawley S.H."/>
            <person name="Blouin N.A."/>
            <person name="Ficko-Blean E."/>
            <person name="Wheeler G.L."/>
            <person name="Lohr M."/>
            <person name="Goodson H.V."/>
            <person name="Jenkins J.W."/>
            <person name="Blaby-Haas C.E."/>
            <person name="Helliwell K.E."/>
            <person name="Chan C."/>
            <person name="Marriage T."/>
            <person name="Bhattacharya D."/>
            <person name="Klein A.S."/>
            <person name="Badis Y."/>
            <person name="Brodie J."/>
            <person name="Cao Y."/>
            <person name="Collen J."/>
            <person name="Dittami S.M."/>
            <person name="Gachon C.M."/>
            <person name="Green B.R."/>
            <person name="Karpowicz S."/>
            <person name="Kim J.W."/>
            <person name="Kudahl U."/>
            <person name="Lin S."/>
            <person name="Michel G."/>
            <person name="Mittag M."/>
            <person name="Olson B.J."/>
            <person name="Pangilinan J."/>
            <person name="Peng Y."/>
            <person name="Qiu H."/>
            <person name="Shu S."/>
            <person name="Singer J.T."/>
            <person name="Smith A.G."/>
            <person name="Sprecher B.N."/>
            <person name="Wagner V."/>
            <person name="Wang W."/>
            <person name="Wang Z.-Y."/>
            <person name="Yan J."/>
            <person name="Yarish C."/>
            <person name="Zoeuner-Riek S."/>
            <person name="Zhuang Y."/>
            <person name="Zou Y."/>
            <person name="Lindquist E.A."/>
            <person name="Grimwood J."/>
            <person name="Barry K."/>
            <person name="Rokhsar D.S."/>
            <person name="Schmutz J."/>
            <person name="Stiller J.W."/>
            <person name="Grossman A.R."/>
            <person name="Prochnik S.E."/>
        </authorList>
    </citation>
    <scope>NUCLEOTIDE SEQUENCE [LARGE SCALE GENOMIC DNA]</scope>
    <source>
        <strain evidence="7">4086291</strain>
    </source>
</reference>
<evidence type="ECO:0000256" key="3">
    <source>
        <dbReference type="ARBA" id="ARBA00022801"/>
    </source>
</evidence>
<evidence type="ECO:0000313" key="8">
    <source>
        <dbReference type="Proteomes" id="UP000218209"/>
    </source>
</evidence>
<name>A0A1X6PAG7_PORUM</name>
<feature type="transmembrane region" description="Helical" evidence="5">
    <location>
        <begin position="157"/>
        <end position="174"/>
    </location>
</feature>
<dbReference type="GO" id="GO:0016929">
    <property type="term" value="F:deSUMOylase activity"/>
    <property type="evidence" value="ECO:0007669"/>
    <property type="project" value="TreeGrafter"/>
</dbReference>
<evidence type="ECO:0000313" key="7">
    <source>
        <dbReference type="EMBL" id="OSX77827.1"/>
    </source>
</evidence>
<keyword evidence="5" id="KW-0472">Membrane</keyword>
<dbReference type="GO" id="GO:0006508">
    <property type="term" value="P:proteolysis"/>
    <property type="evidence" value="ECO:0007669"/>
    <property type="project" value="UniProtKB-KW"/>
</dbReference>
<dbReference type="AlphaFoldDB" id="A0A1X6PAG7"/>
<evidence type="ECO:0000256" key="1">
    <source>
        <dbReference type="ARBA" id="ARBA00005234"/>
    </source>
</evidence>
<dbReference type="GO" id="GO:0005634">
    <property type="term" value="C:nucleus"/>
    <property type="evidence" value="ECO:0007669"/>
    <property type="project" value="TreeGrafter"/>
</dbReference>
<keyword evidence="3" id="KW-0378">Hydrolase</keyword>
<dbReference type="PROSITE" id="PS50600">
    <property type="entry name" value="ULP_PROTEASE"/>
    <property type="match status" value="1"/>
</dbReference>
<keyword evidence="5" id="KW-0812">Transmembrane</keyword>
<dbReference type="Proteomes" id="UP000218209">
    <property type="component" value="Unassembled WGS sequence"/>
</dbReference>
<proteinExistence type="inferred from homology"/>
<comment type="similarity">
    <text evidence="1">Belongs to the peptidase C48 family.</text>
</comment>
<dbReference type="OrthoDB" id="1939479at2759"/>
<dbReference type="InterPro" id="IPR003653">
    <property type="entry name" value="Peptidase_C48_C"/>
</dbReference>
<dbReference type="GO" id="GO:0016926">
    <property type="term" value="P:protein desumoylation"/>
    <property type="evidence" value="ECO:0007669"/>
    <property type="project" value="TreeGrafter"/>
</dbReference>
<evidence type="ECO:0000259" key="6">
    <source>
        <dbReference type="PROSITE" id="PS50600"/>
    </source>
</evidence>
<keyword evidence="2" id="KW-0645">Protease</keyword>
<dbReference type="SUPFAM" id="SSF54001">
    <property type="entry name" value="Cysteine proteinases"/>
    <property type="match status" value="1"/>
</dbReference>
<dbReference type="Pfam" id="PF02902">
    <property type="entry name" value="Peptidase_C48"/>
    <property type="match status" value="1"/>
</dbReference>
<feature type="domain" description="Ubiquitin-like protease family profile" evidence="6">
    <location>
        <begin position="66"/>
        <end position="233"/>
    </location>
</feature>
<gene>
    <name evidence="7" type="ORF">BU14_0131s0010</name>
</gene>
<dbReference type="EMBL" id="KV918827">
    <property type="protein sequence ID" value="OSX77827.1"/>
    <property type="molecule type" value="Genomic_DNA"/>
</dbReference>
<evidence type="ECO:0000256" key="2">
    <source>
        <dbReference type="ARBA" id="ARBA00022670"/>
    </source>
</evidence>
<protein>
    <recommendedName>
        <fullName evidence="6">Ubiquitin-like protease family profile domain-containing protein</fullName>
    </recommendedName>
</protein>
<keyword evidence="4" id="KW-0788">Thiol protease</keyword>
<keyword evidence="8" id="KW-1185">Reference proteome</keyword>
<evidence type="ECO:0000256" key="4">
    <source>
        <dbReference type="ARBA" id="ARBA00022807"/>
    </source>
</evidence>
<evidence type="ECO:0000256" key="5">
    <source>
        <dbReference type="SAM" id="Phobius"/>
    </source>
</evidence>
<sequence>MGDAWRLEEGEFENVPAGGEPSEAPVAVNRADPLSPLTLRAIKVTADAVAAPADGVATVLVKVGPIPIQMEDIPCALLSQFCDGDFVNAYAELLRVRQMKIKSSIRRKPHYIFSTSFFYDQLVKKGTYDYAALRRWTTKEVVLMAHKTFIPVIITDAHWFLAVVVLAAGVVEFYDSMGHAQEKMGKRIARWAKKQAAKHGLPKKKWRVDAMPCRVQENCDDCGVFMCRHMELISKGESAVGWGGSSSYLRRRIAAELLSGSL</sequence>
<organism evidence="7 8">
    <name type="scientific">Porphyra umbilicalis</name>
    <name type="common">Purple laver</name>
    <name type="synonym">Red alga</name>
    <dbReference type="NCBI Taxonomy" id="2786"/>
    <lineage>
        <taxon>Eukaryota</taxon>
        <taxon>Rhodophyta</taxon>
        <taxon>Bangiophyceae</taxon>
        <taxon>Bangiales</taxon>
        <taxon>Bangiaceae</taxon>
        <taxon>Porphyra</taxon>
    </lineage>
</organism>
<dbReference type="Gene3D" id="3.40.395.10">
    <property type="entry name" value="Adenoviral Proteinase, Chain A"/>
    <property type="match status" value="1"/>
</dbReference>
<accession>A0A1X6PAG7</accession>
<keyword evidence="5" id="KW-1133">Transmembrane helix</keyword>